<evidence type="ECO:0000313" key="3">
    <source>
        <dbReference type="EMBL" id="OYO21887.1"/>
    </source>
</evidence>
<protein>
    <recommendedName>
        <fullName evidence="2">ABC-type glycine betaine transport system substrate-binding domain-containing protein</fullName>
    </recommendedName>
</protein>
<gene>
    <name evidence="3" type="ORF">CGZ93_08050</name>
</gene>
<name>A0A255H2U9_9ACTN</name>
<comment type="caution">
    <text evidence="3">The sequence shown here is derived from an EMBL/GenBank/DDBJ whole genome shotgun (WGS) entry which is preliminary data.</text>
</comment>
<keyword evidence="4" id="KW-1185">Reference proteome</keyword>
<dbReference type="SUPFAM" id="SSF53850">
    <property type="entry name" value="Periplasmic binding protein-like II"/>
    <property type="match status" value="1"/>
</dbReference>
<dbReference type="Gene3D" id="3.40.190.100">
    <property type="entry name" value="Glycine betaine-binding periplasmic protein, domain 2"/>
    <property type="match status" value="1"/>
</dbReference>
<organism evidence="3 4">
    <name type="scientific">Enemella dayhoffiae</name>
    <dbReference type="NCBI Taxonomy" id="2016507"/>
    <lineage>
        <taxon>Bacteria</taxon>
        <taxon>Bacillati</taxon>
        <taxon>Actinomycetota</taxon>
        <taxon>Actinomycetes</taxon>
        <taxon>Propionibacteriales</taxon>
        <taxon>Propionibacteriaceae</taxon>
        <taxon>Enemella</taxon>
    </lineage>
</organism>
<proteinExistence type="predicted"/>
<evidence type="ECO:0000313" key="4">
    <source>
        <dbReference type="Proteomes" id="UP000216311"/>
    </source>
</evidence>
<dbReference type="InterPro" id="IPR007210">
    <property type="entry name" value="ABC_Gly_betaine_transp_sub-bd"/>
</dbReference>
<dbReference type="GO" id="GO:0022857">
    <property type="term" value="F:transmembrane transporter activity"/>
    <property type="evidence" value="ECO:0007669"/>
    <property type="project" value="InterPro"/>
</dbReference>
<dbReference type="AlphaFoldDB" id="A0A255H2U9"/>
<reference evidence="3 4" key="1">
    <citation type="submission" date="2017-07" db="EMBL/GenBank/DDBJ databases">
        <title>Draft whole genome sequences of clinical Proprionibacteriaceae strains.</title>
        <authorList>
            <person name="Bernier A.-M."/>
            <person name="Bernard K."/>
            <person name="Domingo M.-C."/>
        </authorList>
    </citation>
    <scope>NUCLEOTIDE SEQUENCE [LARGE SCALE GENOMIC DNA]</scope>
    <source>
        <strain evidence="3 4">NML 130396</strain>
    </source>
</reference>
<dbReference type="Pfam" id="PF04069">
    <property type="entry name" value="OpuAC"/>
    <property type="match status" value="1"/>
</dbReference>
<evidence type="ECO:0000256" key="1">
    <source>
        <dbReference type="SAM" id="MobiDB-lite"/>
    </source>
</evidence>
<feature type="region of interest" description="Disordered" evidence="1">
    <location>
        <begin position="1"/>
        <end position="24"/>
    </location>
</feature>
<accession>A0A255H2U9</accession>
<evidence type="ECO:0000259" key="2">
    <source>
        <dbReference type="Pfam" id="PF04069"/>
    </source>
</evidence>
<feature type="domain" description="ABC-type glycine betaine transport system substrate-binding" evidence="2">
    <location>
        <begin position="31"/>
        <end position="283"/>
    </location>
</feature>
<dbReference type="EMBL" id="NMVQ01000012">
    <property type="protein sequence ID" value="OYO21887.1"/>
    <property type="molecule type" value="Genomic_DNA"/>
</dbReference>
<dbReference type="Proteomes" id="UP000216311">
    <property type="component" value="Unassembled WGS sequence"/>
</dbReference>
<sequence>MVLTRSAGGSISGDREFNPTRGCPMTDVDRPVRLGRIDESFHQVAAAVVEEVLLRLGHRVDVTEGPHPRMYPMLAAGELDLFADAWLPGGHAVYWEQVSDHVVEVAPLYDQALFFWAVPAHVPAELVSSLSDLARPEVIERMTTLEVQGTTSAAGLTMRSDDLVRDYGLAELGWRHVHGNLKAIIDTVERRMAAGDWFATPLWQPQYLNDRFDLRPLADPRDAFPPPDRASLLAHNDSWQRLPGRTRDVLSRIRYTVADVNAMDAAMNLEGADPLTAVRQWWERTPETVSAWGL</sequence>
<dbReference type="Gene3D" id="3.40.190.10">
    <property type="entry name" value="Periplasmic binding protein-like II"/>
    <property type="match status" value="1"/>
</dbReference>
<dbReference type="OrthoDB" id="9787902at2"/>
<dbReference type="GO" id="GO:0043190">
    <property type="term" value="C:ATP-binding cassette (ABC) transporter complex"/>
    <property type="evidence" value="ECO:0007669"/>
    <property type="project" value="InterPro"/>
</dbReference>